<evidence type="ECO:0000313" key="6">
    <source>
        <dbReference type="Proteomes" id="UP001492380"/>
    </source>
</evidence>
<dbReference type="Pfam" id="PF00505">
    <property type="entry name" value="HMG_box"/>
    <property type="match status" value="1"/>
</dbReference>
<dbReference type="Proteomes" id="UP001492380">
    <property type="component" value="Unassembled WGS sequence"/>
</dbReference>
<name>A0ABR1YVY1_9PEZI</name>
<feature type="compositionally biased region" description="Basic and acidic residues" evidence="3">
    <location>
        <begin position="270"/>
        <end position="284"/>
    </location>
</feature>
<dbReference type="Gene3D" id="1.10.30.10">
    <property type="entry name" value="High mobility group box domain"/>
    <property type="match status" value="2"/>
</dbReference>
<dbReference type="PROSITE" id="PS50118">
    <property type="entry name" value="HMG_BOX_2"/>
    <property type="match status" value="1"/>
</dbReference>
<dbReference type="InterPro" id="IPR009071">
    <property type="entry name" value="HMG_box_dom"/>
</dbReference>
<dbReference type="EMBL" id="JBBWRZ010000003">
    <property type="protein sequence ID" value="KAK8240350.1"/>
    <property type="molecule type" value="Genomic_DNA"/>
</dbReference>
<accession>A0ABR1YVY1</accession>
<keyword evidence="6" id="KW-1185">Reference proteome</keyword>
<organism evidence="5 6">
    <name type="scientific">Phyllosticta capitalensis</name>
    <dbReference type="NCBI Taxonomy" id="121624"/>
    <lineage>
        <taxon>Eukaryota</taxon>
        <taxon>Fungi</taxon>
        <taxon>Dikarya</taxon>
        <taxon>Ascomycota</taxon>
        <taxon>Pezizomycotina</taxon>
        <taxon>Dothideomycetes</taxon>
        <taxon>Dothideomycetes incertae sedis</taxon>
        <taxon>Botryosphaeriales</taxon>
        <taxon>Phyllostictaceae</taxon>
        <taxon>Phyllosticta</taxon>
    </lineage>
</organism>
<dbReference type="CDD" id="cd00084">
    <property type="entry name" value="HMG-box_SF"/>
    <property type="match status" value="1"/>
</dbReference>
<keyword evidence="1" id="KW-0539">Nucleus</keyword>
<gene>
    <name evidence="5" type="ORF">HDK90DRAFT_181299</name>
</gene>
<evidence type="ECO:0000313" key="5">
    <source>
        <dbReference type="EMBL" id="KAK8240350.1"/>
    </source>
</evidence>
<feature type="coiled-coil region" evidence="2">
    <location>
        <begin position="189"/>
        <end position="239"/>
    </location>
</feature>
<evidence type="ECO:0000256" key="2">
    <source>
        <dbReference type="SAM" id="Coils"/>
    </source>
</evidence>
<protein>
    <recommendedName>
        <fullName evidence="4">HMG box domain-containing protein</fullName>
    </recommendedName>
</protein>
<comment type="caution">
    <text evidence="5">The sequence shown here is derived from an EMBL/GenBank/DDBJ whole genome shotgun (WGS) entry which is preliminary data.</text>
</comment>
<feature type="DNA-binding region" description="HMG box" evidence="1">
    <location>
        <begin position="247"/>
        <end position="313"/>
    </location>
</feature>
<evidence type="ECO:0000259" key="4">
    <source>
        <dbReference type="PROSITE" id="PS50118"/>
    </source>
</evidence>
<proteinExistence type="predicted"/>
<reference evidence="5 6" key="1">
    <citation type="submission" date="2024-04" db="EMBL/GenBank/DDBJ databases">
        <title>Phyllosticta paracitricarpa is synonymous to the EU quarantine fungus P. citricarpa based on phylogenomic analyses.</title>
        <authorList>
            <consortium name="Lawrence Berkeley National Laboratory"/>
            <person name="Van Ingen-Buijs V.A."/>
            <person name="Van Westerhoven A.C."/>
            <person name="Haridas S."/>
            <person name="Skiadas P."/>
            <person name="Martin F."/>
            <person name="Groenewald J.Z."/>
            <person name="Crous P.W."/>
            <person name="Seidl M.F."/>
        </authorList>
    </citation>
    <scope>NUCLEOTIDE SEQUENCE [LARGE SCALE GENOMIC DNA]</scope>
    <source>
        <strain evidence="5 6">CBS 123374</strain>
    </source>
</reference>
<evidence type="ECO:0000256" key="1">
    <source>
        <dbReference type="PROSITE-ProRule" id="PRU00267"/>
    </source>
</evidence>
<dbReference type="SMART" id="SM00398">
    <property type="entry name" value="HMG"/>
    <property type="match status" value="2"/>
</dbReference>
<feature type="region of interest" description="Disordered" evidence="3">
    <location>
        <begin position="58"/>
        <end position="91"/>
    </location>
</feature>
<evidence type="ECO:0000256" key="3">
    <source>
        <dbReference type="SAM" id="MobiDB-lite"/>
    </source>
</evidence>
<dbReference type="InterPro" id="IPR036910">
    <property type="entry name" value="HMG_box_dom_sf"/>
</dbReference>
<keyword evidence="1" id="KW-0238">DNA-binding</keyword>
<feature type="compositionally biased region" description="Basic residues" evidence="3">
    <location>
        <begin position="61"/>
        <end position="91"/>
    </location>
</feature>
<feature type="domain" description="HMG box" evidence="4">
    <location>
        <begin position="247"/>
        <end position="313"/>
    </location>
</feature>
<dbReference type="SUPFAM" id="SSF47095">
    <property type="entry name" value="HMG-box"/>
    <property type="match status" value="2"/>
</dbReference>
<keyword evidence="2" id="KW-0175">Coiled coil</keyword>
<sequence>MLARTALARLRAQAPRSSARDVAHISRQLAHTFLTSSTITSQLAIAPAVESFRAYATATRTKAKPKPKAKATTKKSPAKKTATRKTAAKKPVKKKAVKKTVKKKVVKKPASKRRGLTERQKMLKEKAKVRANILQLKETALEEPKKLPQSAWSLYLGEYHRNVSDGERSAPEVAKKASEAFKTISSSEMERLQKQAEENSRRNKENYAKWVRSHTPKQILEANRARSNLKRKLASYKKSKIQDDRLLKIPQSAFLRYSLEFQKRPDIADLPFGDKSKKASDEWKSMPASQKQKYEDAVRSDRERYFKEYKSLYGEDAPAVQKEKAKAKAKA</sequence>
<feature type="region of interest" description="Disordered" evidence="3">
    <location>
        <begin position="270"/>
        <end position="297"/>
    </location>
</feature>